<dbReference type="AlphaFoldDB" id="A0A380CPX6"/>
<name>A0A380CPX6_SPHSI</name>
<proteinExistence type="predicted"/>
<sequence length="145" mass="16760">MKNTLGLKDHAILQCDRYKLFNLKKLLMITKISCALLFISCFQLKAETFSQTISLNARSVKLKKAFKHIEQVSNYVVLYNQNELENTKPVKIAASNVPLTTFLDMLLKDQPFEYKIEDKTILINSRKEKKINCNGNLRINLTCMN</sequence>
<dbReference type="RefSeq" id="WP_115171288.1">
    <property type="nucleotide sequence ID" value="NZ_UGYW01000002.1"/>
</dbReference>
<dbReference type="Proteomes" id="UP000254893">
    <property type="component" value="Unassembled WGS sequence"/>
</dbReference>
<evidence type="ECO:0000313" key="1">
    <source>
        <dbReference type="EMBL" id="SUJ26290.1"/>
    </source>
</evidence>
<gene>
    <name evidence="1" type="ORF">NCTC11388_03918</name>
</gene>
<accession>A0A380CPX6</accession>
<protein>
    <submittedName>
        <fullName evidence="1">Secretin and TonB N terminus short domain</fullName>
    </submittedName>
</protein>
<dbReference type="EMBL" id="UGYW01000002">
    <property type="protein sequence ID" value="SUJ26290.1"/>
    <property type="molecule type" value="Genomic_DNA"/>
</dbReference>
<evidence type="ECO:0000313" key="2">
    <source>
        <dbReference type="Proteomes" id="UP000254893"/>
    </source>
</evidence>
<organism evidence="1 2">
    <name type="scientific">Sphingobacterium spiritivorum</name>
    <name type="common">Flavobacterium spiritivorum</name>
    <dbReference type="NCBI Taxonomy" id="258"/>
    <lineage>
        <taxon>Bacteria</taxon>
        <taxon>Pseudomonadati</taxon>
        <taxon>Bacteroidota</taxon>
        <taxon>Sphingobacteriia</taxon>
        <taxon>Sphingobacteriales</taxon>
        <taxon>Sphingobacteriaceae</taxon>
        <taxon>Sphingobacterium</taxon>
    </lineage>
</organism>
<reference evidence="1 2" key="1">
    <citation type="submission" date="2018-06" db="EMBL/GenBank/DDBJ databases">
        <authorList>
            <consortium name="Pathogen Informatics"/>
            <person name="Doyle S."/>
        </authorList>
    </citation>
    <scope>NUCLEOTIDE SEQUENCE [LARGE SCALE GENOMIC DNA]</scope>
    <source>
        <strain evidence="1 2">NCTC11388</strain>
    </source>
</reference>